<evidence type="ECO:0000313" key="7">
    <source>
        <dbReference type="WBParaSite" id="L893_g22896.t1"/>
    </source>
</evidence>
<protein>
    <submittedName>
        <fullName evidence="7">Tetraspanin</fullName>
    </submittedName>
</protein>
<dbReference type="Pfam" id="PF00335">
    <property type="entry name" value="Tetraspanin"/>
    <property type="match status" value="1"/>
</dbReference>
<proteinExistence type="predicted"/>
<keyword evidence="3 5" id="KW-1133">Transmembrane helix</keyword>
<keyword evidence="2 5" id="KW-0812">Transmembrane</keyword>
<dbReference type="PRINTS" id="PR00259">
    <property type="entry name" value="TMFOUR"/>
</dbReference>
<dbReference type="PANTHER" id="PTHR19282">
    <property type="entry name" value="TETRASPANIN"/>
    <property type="match status" value="1"/>
</dbReference>
<dbReference type="WBParaSite" id="L893_g22896.t1">
    <property type="protein sequence ID" value="L893_g22896.t1"/>
    <property type="gene ID" value="L893_g22896"/>
</dbReference>
<evidence type="ECO:0000256" key="2">
    <source>
        <dbReference type="ARBA" id="ARBA00022692"/>
    </source>
</evidence>
<evidence type="ECO:0000313" key="6">
    <source>
        <dbReference type="Proteomes" id="UP000095287"/>
    </source>
</evidence>
<dbReference type="AlphaFoldDB" id="A0A1I7Z4Q2"/>
<evidence type="ECO:0000256" key="1">
    <source>
        <dbReference type="ARBA" id="ARBA00004141"/>
    </source>
</evidence>
<accession>A0A1I7Z4Q2</accession>
<feature type="transmembrane region" description="Helical" evidence="5">
    <location>
        <begin position="98"/>
        <end position="122"/>
    </location>
</feature>
<feature type="transmembrane region" description="Helical" evidence="5">
    <location>
        <begin position="41"/>
        <end position="68"/>
    </location>
</feature>
<keyword evidence="4 5" id="KW-0472">Membrane</keyword>
<feature type="transmembrane region" description="Helical" evidence="5">
    <location>
        <begin position="219"/>
        <end position="245"/>
    </location>
</feature>
<evidence type="ECO:0000256" key="5">
    <source>
        <dbReference type="SAM" id="Phobius"/>
    </source>
</evidence>
<name>A0A1I7Z4Q2_9BILA</name>
<evidence type="ECO:0000256" key="3">
    <source>
        <dbReference type="ARBA" id="ARBA00022989"/>
    </source>
</evidence>
<organism evidence="6 7">
    <name type="scientific">Steinernema glaseri</name>
    <dbReference type="NCBI Taxonomy" id="37863"/>
    <lineage>
        <taxon>Eukaryota</taxon>
        <taxon>Metazoa</taxon>
        <taxon>Ecdysozoa</taxon>
        <taxon>Nematoda</taxon>
        <taxon>Chromadorea</taxon>
        <taxon>Rhabditida</taxon>
        <taxon>Tylenchina</taxon>
        <taxon>Panagrolaimomorpha</taxon>
        <taxon>Strongyloidoidea</taxon>
        <taxon>Steinernematidae</taxon>
        <taxon>Steinernema</taxon>
    </lineage>
</organism>
<dbReference type="InterPro" id="IPR018499">
    <property type="entry name" value="Tetraspanin/Peripherin"/>
</dbReference>
<feature type="transmembrane region" description="Helical" evidence="5">
    <location>
        <begin position="129"/>
        <end position="152"/>
    </location>
</feature>
<dbReference type="PANTHER" id="PTHR19282:SF252">
    <property type="entry name" value="TETRASPANIN"/>
    <property type="match status" value="1"/>
</dbReference>
<keyword evidence="6" id="KW-1185">Reference proteome</keyword>
<dbReference type="Proteomes" id="UP000095287">
    <property type="component" value="Unplaced"/>
</dbReference>
<reference evidence="7" key="1">
    <citation type="submission" date="2016-11" db="UniProtKB">
        <authorList>
            <consortium name="WormBaseParasite"/>
        </authorList>
    </citation>
    <scope>IDENTIFICATION</scope>
</reference>
<sequence length="290" mass="33284">MHEKHEVRPEWRRLDSTDQSRMAMMDESDARDYKRRDEDGVWIKYCLFAANILFTMVGAMVLALGAWLRTDSRFRDFLSERYRQVVQEAFWEAPTLYIFSYLLLTLGGVMVVVAMFGCCGAVQQSKMILGIYAVVLFLVMLFTLGSGIFLLYKRDGIDVELQDALNYMVQHYYQGAGIIQERNAGCSDFAAFHQDVPRTCDIRCDGCHYRIWTALHIGFSVAIVVFLVVIVAQLLAVAMSLYTVFAATEDKRHAEHYYSEHHNRAFLRSPRGYRSPHAAPPYVISPVAFR</sequence>
<comment type="subcellular location">
    <subcellularLocation>
        <location evidence="1">Membrane</location>
        <topology evidence="1">Multi-pass membrane protein</topology>
    </subcellularLocation>
</comment>
<dbReference type="GO" id="GO:0005886">
    <property type="term" value="C:plasma membrane"/>
    <property type="evidence" value="ECO:0007669"/>
    <property type="project" value="TreeGrafter"/>
</dbReference>
<evidence type="ECO:0000256" key="4">
    <source>
        <dbReference type="ARBA" id="ARBA00023136"/>
    </source>
</evidence>